<evidence type="ECO:0000256" key="2">
    <source>
        <dbReference type="SAM" id="Phobius"/>
    </source>
</evidence>
<reference evidence="5" key="1">
    <citation type="submission" date="2024-05" db="EMBL/GenBank/DDBJ databases">
        <title>Whole-Genome Sequence of CFS9, a Potential Fish Probiotic Isolated from the Body Surface of Silurus asotus.</title>
        <authorList>
            <person name="Kojima M."/>
            <person name="Tobioka K."/>
            <person name="Yokota K."/>
            <person name="Nakatani H."/>
            <person name="Hori K."/>
            <person name="Tamaru Y."/>
            <person name="Okazaki F."/>
        </authorList>
    </citation>
    <scope>NUCLEOTIDE SEQUENCE</scope>
    <source>
        <strain evidence="5">CFS9</strain>
    </source>
</reference>
<organism evidence="5">
    <name type="scientific">Flavobacterium sp. CFS9</name>
    <dbReference type="NCBI Taxonomy" id="3143118"/>
    <lineage>
        <taxon>Bacteria</taxon>
        <taxon>Pseudomonadati</taxon>
        <taxon>Bacteroidota</taxon>
        <taxon>Flavobacteriia</taxon>
        <taxon>Flavobacteriales</taxon>
        <taxon>Flavobacteriaceae</taxon>
        <taxon>Flavobacterium</taxon>
    </lineage>
</organism>
<keyword evidence="2" id="KW-1133">Transmembrane helix</keyword>
<dbReference type="Pfam" id="PF13699">
    <property type="entry name" value="eCIS_core"/>
    <property type="match status" value="1"/>
</dbReference>
<dbReference type="CDD" id="cd11586">
    <property type="entry name" value="VbhA_like"/>
    <property type="match status" value="1"/>
</dbReference>
<gene>
    <name evidence="5" type="ORF">CFS9_24730</name>
</gene>
<feature type="transmembrane region" description="Helical" evidence="2">
    <location>
        <begin position="562"/>
        <end position="595"/>
    </location>
</feature>
<accession>A0AAT9H2W3</accession>
<feature type="transmembrane region" description="Helical" evidence="2">
    <location>
        <begin position="616"/>
        <end position="640"/>
    </location>
</feature>
<keyword evidence="2" id="KW-0812">Transmembrane</keyword>
<feature type="domain" description="Toxin YqcG C-terminal" evidence="4">
    <location>
        <begin position="876"/>
        <end position="952"/>
    </location>
</feature>
<dbReference type="Pfam" id="PF14410">
    <property type="entry name" value="GH-E"/>
    <property type="match status" value="1"/>
</dbReference>
<evidence type="ECO:0000256" key="1">
    <source>
        <dbReference type="SAM" id="MobiDB-lite"/>
    </source>
</evidence>
<dbReference type="InterPro" id="IPR033788">
    <property type="entry name" value="VbhA-like"/>
</dbReference>
<feature type="region of interest" description="Disordered" evidence="1">
    <location>
        <begin position="671"/>
        <end position="690"/>
    </location>
</feature>
<sequence>MSAFAQKSKSAPSGISAFNSRRGDDFFGVQAKLNIGKSNDKYEVEADRAADQIIAKTAKNNHENFFSPSTIVQNKSDEIQKKEESLSQKSIAESLSPVIQLKEKKETAHVEKNTVKEKVQHKTDATPTKINKTSENNFFPKPVIQQKKSEEEIQTKEKEEIQTKEGEKELQMNAAADANPVDDSNLEHHLNRSRGGGSPLSENTRTEMESSFGADFSSVKIHNDSSAVQMNKQLGSQAFASGNDIYFNQGKYNPDSTAGKHLLAHELTHTIQQGASKNIQTKKFPTLNYLGQNFGVLQKSSSDHQENINNFYRTGDASVIQQFNPFDLTDSLTDLSQYLNISLPEGPIEALELLISTMENDNVRLVFSLVPGYYGALFALKSALQVIKAIEYILENKEKIIQEIMSYIEGKLDEVQGTVREKLEEVMGVLDDRHFSIIWNVHMLPMLVHLKDNWQETITNTFWEQIWPFGGLTSVLDPEPVGLGKNLAAIWTHISGAFTNLKNVELSSALDDILMIGKELTALANRFYGWVAIYIIASETIIGAGGIGAITGGTGTLAGAAVGFGAGVASAGSIGMVLLGATLGFDLAIILKSIASLNDIDSMLVNEDKMRENNIYYGRIAQSTISTALLLAFLGLAYIAGEIASAFVARISRFLPKGLLEILEHVKTGMRGEKPGSANSDPPNVRETPPELNAEINTLREKINNPENIRRVGDSELASKYDVEVSVGEHVYRRRILDGKWCRFSTPVCGLEIEGVNAKIDENLPDPILDVPVEIQVGEQLTVPIQGARRAQVVSIRREVIGGREFTMYELRIAKDSRTGFDNGSTVRVTDVTLREWFAEGRAIRWTQERARLMRTRPDYEKGLVDRVWEASKGPDGKVRDPHNSEIELHWDKNKNRFDQWHMGHKPGHEYSKLVDRYVEGQISWDQFIAEYNNPNFYHAEDPVGNMGHGHEIR</sequence>
<feature type="region of interest" description="Disordered" evidence="1">
    <location>
        <begin position="1"/>
        <end position="22"/>
    </location>
</feature>
<dbReference type="InterPro" id="IPR025295">
    <property type="entry name" value="eCIS_core_dom"/>
</dbReference>
<feature type="compositionally biased region" description="Basic and acidic residues" evidence="1">
    <location>
        <begin position="104"/>
        <end position="124"/>
    </location>
</feature>
<keyword evidence="2" id="KW-0472">Membrane</keyword>
<evidence type="ECO:0000259" key="3">
    <source>
        <dbReference type="Pfam" id="PF13699"/>
    </source>
</evidence>
<feature type="domain" description="eCIS core" evidence="3">
    <location>
        <begin position="199"/>
        <end position="275"/>
    </location>
</feature>
<protein>
    <recommendedName>
        <fullName evidence="6">DUF4157 domain-containing protein</fullName>
    </recommendedName>
</protein>
<feature type="transmembrane region" description="Helical" evidence="2">
    <location>
        <begin position="527"/>
        <end position="550"/>
    </location>
</feature>
<evidence type="ECO:0008006" key="6">
    <source>
        <dbReference type="Google" id="ProtNLM"/>
    </source>
</evidence>
<feature type="region of interest" description="Disordered" evidence="1">
    <location>
        <begin position="104"/>
        <end position="205"/>
    </location>
</feature>
<evidence type="ECO:0000313" key="5">
    <source>
        <dbReference type="EMBL" id="BFM43832.1"/>
    </source>
</evidence>
<feature type="compositionally biased region" description="Basic and acidic residues" evidence="1">
    <location>
        <begin position="147"/>
        <end position="170"/>
    </location>
</feature>
<feature type="compositionally biased region" description="Polar residues" evidence="1">
    <location>
        <begin position="125"/>
        <end position="137"/>
    </location>
</feature>
<dbReference type="InterPro" id="IPR026835">
    <property type="entry name" value="YqcG_C"/>
</dbReference>
<evidence type="ECO:0000259" key="4">
    <source>
        <dbReference type="Pfam" id="PF14410"/>
    </source>
</evidence>
<name>A0AAT9H2W3_9FLAO</name>
<feature type="compositionally biased region" description="Polar residues" evidence="1">
    <location>
        <begin position="1"/>
        <end position="19"/>
    </location>
</feature>
<proteinExistence type="predicted"/>
<dbReference type="EMBL" id="AP031573">
    <property type="protein sequence ID" value="BFM43832.1"/>
    <property type="molecule type" value="Genomic_DNA"/>
</dbReference>
<dbReference type="AlphaFoldDB" id="A0AAT9H2W3"/>
<dbReference type="RefSeq" id="WP_369615000.1">
    <property type="nucleotide sequence ID" value="NZ_AP031573.1"/>
</dbReference>